<keyword evidence="3" id="KW-1185">Reference proteome</keyword>
<comment type="caution">
    <text evidence="2">The sequence shown here is derived from an EMBL/GenBank/DDBJ whole genome shotgun (WGS) entry which is preliminary data.</text>
</comment>
<evidence type="ECO:0000256" key="1">
    <source>
        <dbReference type="SAM" id="MobiDB-lite"/>
    </source>
</evidence>
<evidence type="ECO:0000313" key="3">
    <source>
        <dbReference type="Proteomes" id="UP001558613"/>
    </source>
</evidence>
<feature type="region of interest" description="Disordered" evidence="1">
    <location>
        <begin position="88"/>
        <end position="108"/>
    </location>
</feature>
<feature type="compositionally biased region" description="Pro residues" evidence="1">
    <location>
        <begin position="92"/>
        <end position="102"/>
    </location>
</feature>
<proteinExistence type="predicted"/>
<dbReference type="Proteomes" id="UP001558613">
    <property type="component" value="Unassembled WGS sequence"/>
</dbReference>
<organism evidence="2 3">
    <name type="scientific">Cirrhinus molitorella</name>
    <name type="common">mud carp</name>
    <dbReference type="NCBI Taxonomy" id="172907"/>
    <lineage>
        <taxon>Eukaryota</taxon>
        <taxon>Metazoa</taxon>
        <taxon>Chordata</taxon>
        <taxon>Craniata</taxon>
        <taxon>Vertebrata</taxon>
        <taxon>Euteleostomi</taxon>
        <taxon>Actinopterygii</taxon>
        <taxon>Neopterygii</taxon>
        <taxon>Teleostei</taxon>
        <taxon>Ostariophysi</taxon>
        <taxon>Cypriniformes</taxon>
        <taxon>Cyprinidae</taxon>
        <taxon>Labeoninae</taxon>
        <taxon>Labeonini</taxon>
        <taxon>Cirrhinus</taxon>
    </lineage>
</organism>
<protein>
    <submittedName>
        <fullName evidence="2">Uncharacterized protein</fullName>
    </submittedName>
</protein>
<name>A0ABR3L4F3_9TELE</name>
<gene>
    <name evidence="2" type="ORF">QQF64_022661</name>
</gene>
<evidence type="ECO:0000313" key="2">
    <source>
        <dbReference type="EMBL" id="KAL1247285.1"/>
    </source>
</evidence>
<reference evidence="2 3" key="1">
    <citation type="submission" date="2023-09" db="EMBL/GenBank/DDBJ databases">
        <authorList>
            <person name="Wang M."/>
        </authorList>
    </citation>
    <scope>NUCLEOTIDE SEQUENCE [LARGE SCALE GENOMIC DNA]</scope>
    <source>
        <strain evidence="2">GT-2023</strain>
        <tissue evidence="2">Liver</tissue>
    </source>
</reference>
<dbReference type="EMBL" id="JAYMGO010000025">
    <property type="protein sequence ID" value="KAL1247285.1"/>
    <property type="molecule type" value="Genomic_DNA"/>
</dbReference>
<accession>A0ABR3L4F3</accession>
<sequence>MIRNEVCGLRQTVSTGGYGEEMGFGNGKNKSRLSVSTAQVQTPAAVAGGDALAGRVVERPPQRKTRRALSLFTNRTVYANELRLRKYITSPDTPPYGEPRPLPGRQIYPSHSFSMGATQSFCSTSPW</sequence>